<keyword evidence="3" id="KW-0575">Peroxidase</keyword>
<gene>
    <name evidence="3" type="primary">cpo</name>
    <name evidence="3" type="ORF">NCTC13296_01972</name>
</gene>
<dbReference type="EC" id="1.11.1.10" evidence="3"/>
<dbReference type="GO" id="GO:0016020">
    <property type="term" value="C:membrane"/>
    <property type="evidence" value="ECO:0007669"/>
    <property type="project" value="TreeGrafter"/>
</dbReference>
<accession>A0A379M130</accession>
<dbReference type="RefSeq" id="WP_064062618.1">
    <property type="nucleotide sequence ID" value="NZ_CP101467.1"/>
</dbReference>
<keyword evidence="1" id="KW-0378">Hydrolase</keyword>
<dbReference type="SUPFAM" id="SSF53474">
    <property type="entry name" value="alpha/beta-Hydrolases"/>
    <property type="match status" value="1"/>
</dbReference>
<evidence type="ECO:0000259" key="2">
    <source>
        <dbReference type="Pfam" id="PF12697"/>
    </source>
</evidence>
<reference evidence="3 4" key="1">
    <citation type="submission" date="2018-06" db="EMBL/GenBank/DDBJ databases">
        <authorList>
            <consortium name="Pathogen Informatics"/>
            <person name="Doyle S."/>
        </authorList>
    </citation>
    <scope>NUCLEOTIDE SEQUENCE [LARGE SCALE GENOMIC DNA]</scope>
    <source>
        <strain evidence="3 4">NCTC13296</strain>
    </source>
</reference>
<sequence length="299" mass="30961">MAVREVAGIDGTSLVYRVFGSDTAPVLVLVHGWAQSSRCWGDRVLDALARDFRVVAVDLRGHGYSQASETGYADRALWAGDLAAVLAAESVSEANPAVLLGWSYGGLVICDYLAEHGAGAVAGLVLVGAITSIGRGEKGGRVGASMRAAIPAAMSEDPEEAVRALGSFGNALTGPVEGGGLREGKGAVSQALFGASLSTPPRVRAALFDRAVGNDDLLADLEVPVLLLHGDADSVVDVSAAHHAASLLRRVTTSIWEGVDHGPFVEDPDRFVAEVGEFARAATAESTTREDRQQGSMEG</sequence>
<dbReference type="PANTHER" id="PTHR43798:SF31">
    <property type="entry name" value="AB HYDROLASE SUPERFAMILY PROTEIN YCLE"/>
    <property type="match status" value="1"/>
</dbReference>
<proteinExistence type="predicted"/>
<feature type="domain" description="AB hydrolase-1" evidence="2">
    <location>
        <begin position="27"/>
        <end position="273"/>
    </location>
</feature>
<dbReference type="InterPro" id="IPR000073">
    <property type="entry name" value="AB_hydrolase_1"/>
</dbReference>
<dbReference type="InterPro" id="IPR029058">
    <property type="entry name" value="AB_hydrolase_fold"/>
</dbReference>
<evidence type="ECO:0000313" key="4">
    <source>
        <dbReference type="Proteomes" id="UP000254569"/>
    </source>
</evidence>
<evidence type="ECO:0000256" key="1">
    <source>
        <dbReference type="ARBA" id="ARBA00022801"/>
    </source>
</evidence>
<dbReference type="Proteomes" id="UP000254569">
    <property type="component" value="Unassembled WGS sequence"/>
</dbReference>
<dbReference type="AlphaFoldDB" id="A0A379M130"/>
<dbReference type="Pfam" id="PF12697">
    <property type="entry name" value="Abhydrolase_6"/>
    <property type="match status" value="1"/>
</dbReference>
<keyword evidence="3" id="KW-0560">Oxidoreductase</keyword>
<dbReference type="EMBL" id="UGVI01000001">
    <property type="protein sequence ID" value="SUE15115.1"/>
    <property type="molecule type" value="Genomic_DNA"/>
</dbReference>
<dbReference type="InterPro" id="IPR050266">
    <property type="entry name" value="AB_hydrolase_sf"/>
</dbReference>
<dbReference type="GO" id="GO:0016691">
    <property type="term" value="F:chloride peroxidase activity"/>
    <property type="evidence" value="ECO:0007669"/>
    <property type="project" value="UniProtKB-EC"/>
</dbReference>
<protein>
    <submittedName>
        <fullName evidence="3">Non-heme haloperoxidase</fullName>
        <ecNumber evidence="3">1.11.1.10</ecNumber>
    </submittedName>
</protein>
<dbReference type="Gene3D" id="3.40.50.1820">
    <property type="entry name" value="alpha/beta hydrolase"/>
    <property type="match status" value="1"/>
</dbReference>
<dbReference type="PRINTS" id="PR00111">
    <property type="entry name" value="ABHYDROLASE"/>
</dbReference>
<keyword evidence="4" id="KW-1185">Reference proteome</keyword>
<dbReference type="PANTHER" id="PTHR43798">
    <property type="entry name" value="MONOACYLGLYCEROL LIPASE"/>
    <property type="match status" value="1"/>
</dbReference>
<dbReference type="GO" id="GO:0016787">
    <property type="term" value="F:hydrolase activity"/>
    <property type="evidence" value="ECO:0007669"/>
    <property type="project" value="UniProtKB-KW"/>
</dbReference>
<name>A0A379M130_9NOCA</name>
<evidence type="ECO:0000313" key="3">
    <source>
        <dbReference type="EMBL" id="SUE15115.1"/>
    </source>
</evidence>
<organism evidence="3 4">
    <name type="scientific">Rhodococcus gordoniae</name>
    <dbReference type="NCBI Taxonomy" id="223392"/>
    <lineage>
        <taxon>Bacteria</taxon>
        <taxon>Bacillati</taxon>
        <taxon>Actinomycetota</taxon>
        <taxon>Actinomycetes</taxon>
        <taxon>Mycobacteriales</taxon>
        <taxon>Nocardiaceae</taxon>
        <taxon>Rhodococcus</taxon>
    </lineage>
</organism>